<protein>
    <submittedName>
        <fullName evidence="2">AraC family transcriptional regulator</fullName>
    </submittedName>
</protein>
<comment type="caution">
    <text evidence="2">The sequence shown here is derived from an EMBL/GenBank/DDBJ whole genome shotgun (WGS) entry which is preliminary data.</text>
</comment>
<keyword evidence="3" id="KW-1185">Reference proteome</keyword>
<gene>
    <name evidence="2" type="ORF">HGB41_04420</name>
</gene>
<dbReference type="InterPro" id="IPR018060">
    <property type="entry name" value="HTH_AraC"/>
</dbReference>
<dbReference type="PROSITE" id="PS01124">
    <property type="entry name" value="HTH_ARAC_FAMILY_2"/>
    <property type="match status" value="1"/>
</dbReference>
<dbReference type="RefSeq" id="WP_171081431.1">
    <property type="nucleotide sequence ID" value="NZ_JABAIV010000001.1"/>
</dbReference>
<reference evidence="2 3" key="1">
    <citation type="submission" date="2020-04" db="EMBL/GenBank/DDBJ databases">
        <title>Massilia sp. nov., a cold adapted bacteria isolated from Arctic soil.</title>
        <authorList>
            <person name="Son J."/>
            <person name="Ka J.-O."/>
        </authorList>
    </citation>
    <scope>NUCLEOTIDE SEQUENCE [LARGE SCALE GENOMIC DNA]</scope>
    <source>
        <strain evidence="2 3">ML15P13</strain>
    </source>
</reference>
<sequence>MAPDCDARLLPCPHPLARAPRLCTEGRPAHDRLYLAPPALQGAMLVLVSRDTAHLTLTDAQRLSHFPASPLVTLSWYQGLDAGLVDPQCGWRPFGARVMISGSQSRPLTTWTPASGRGYMACFLPDVAKALFGIDLAAVQDRFVPAMDVVDAHWLPCFDALLDAAGDAAAMRVLEQHLGDRWRSVQGRSSSRPTLRQIGRHWVEHLAWQAHEWRNIYSTRQVERRIKSFSGRSLRQWQALTRTEGAFFAARERYESGQPFEWATLALDEGFSDQAHFSRVTREICGFSPTEFADRFIEDESFWIYRLWV</sequence>
<evidence type="ECO:0000313" key="2">
    <source>
        <dbReference type="EMBL" id="NNG22244.1"/>
    </source>
</evidence>
<feature type="domain" description="HTH araC/xylS-type" evidence="1">
    <location>
        <begin position="217"/>
        <end position="295"/>
    </location>
</feature>
<evidence type="ECO:0000313" key="3">
    <source>
        <dbReference type="Proteomes" id="UP000533905"/>
    </source>
</evidence>
<name>A0A7Y2NZX5_9BURK</name>
<organism evidence="2 3">
    <name type="scientific">Telluria aromaticivorans</name>
    <dbReference type="NCBI Taxonomy" id="2725995"/>
    <lineage>
        <taxon>Bacteria</taxon>
        <taxon>Pseudomonadati</taxon>
        <taxon>Pseudomonadota</taxon>
        <taxon>Betaproteobacteria</taxon>
        <taxon>Burkholderiales</taxon>
        <taxon>Oxalobacteraceae</taxon>
        <taxon>Telluria group</taxon>
        <taxon>Telluria</taxon>
    </lineage>
</organism>
<dbReference type="GO" id="GO:0043565">
    <property type="term" value="F:sequence-specific DNA binding"/>
    <property type="evidence" value="ECO:0007669"/>
    <property type="project" value="InterPro"/>
</dbReference>
<dbReference type="EMBL" id="JABAIV010000001">
    <property type="protein sequence ID" value="NNG22244.1"/>
    <property type="molecule type" value="Genomic_DNA"/>
</dbReference>
<dbReference type="Proteomes" id="UP000533905">
    <property type="component" value="Unassembled WGS sequence"/>
</dbReference>
<dbReference type="Gene3D" id="1.10.10.60">
    <property type="entry name" value="Homeodomain-like"/>
    <property type="match status" value="1"/>
</dbReference>
<proteinExistence type="predicted"/>
<evidence type="ECO:0000259" key="1">
    <source>
        <dbReference type="PROSITE" id="PS01124"/>
    </source>
</evidence>
<dbReference type="GO" id="GO:0003700">
    <property type="term" value="F:DNA-binding transcription factor activity"/>
    <property type="evidence" value="ECO:0007669"/>
    <property type="project" value="InterPro"/>
</dbReference>
<accession>A0A7Y2NZX5</accession>
<dbReference type="AlphaFoldDB" id="A0A7Y2NZX5"/>